<accession>A0A1X2E5L8</accession>
<evidence type="ECO:0000313" key="2">
    <source>
        <dbReference type="EMBL" id="ORW95691.1"/>
    </source>
</evidence>
<feature type="domain" description="DUF732" evidence="1">
    <location>
        <begin position="44"/>
        <end position="114"/>
    </location>
</feature>
<comment type="caution">
    <text evidence="2">The sequence shown here is derived from an EMBL/GenBank/DDBJ whole genome shotgun (WGS) entry which is preliminary data.</text>
</comment>
<organism evidence="2 3">
    <name type="scientific">Mycobacterium szulgai</name>
    <dbReference type="NCBI Taxonomy" id="1787"/>
    <lineage>
        <taxon>Bacteria</taxon>
        <taxon>Bacillati</taxon>
        <taxon>Actinomycetota</taxon>
        <taxon>Actinomycetes</taxon>
        <taxon>Mycobacteriales</taxon>
        <taxon>Mycobacteriaceae</taxon>
        <taxon>Mycobacterium</taxon>
    </lineage>
</organism>
<evidence type="ECO:0000313" key="3">
    <source>
        <dbReference type="Proteomes" id="UP000193317"/>
    </source>
</evidence>
<reference evidence="2 3" key="1">
    <citation type="submission" date="2016-01" db="EMBL/GenBank/DDBJ databases">
        <title>The new phylogeny of the genus Mycobacterium.</title>
        <authorList>
            <person name="Tarcisio F."/>
            <person name="Conor M."/>
            <person name="Antonella G."/>
            <person name="Elisabetta G."/>
            <person name="Giulia F.S."/>
            <person name="Sara T."/>
            <person name="Anna F."/>
            <person name="Clotilde B."/>
            <person name="Roberto B."/>
            <person name="Veronica D.S."/>
            <person name="Fabio R."/>
            <person name="Monica P."/>
            <person name="Olivier J."/>
            <person name="Enrico T."/>
            <person name="Nicola S."/>
        </authorList>
    </citation>
    <scope>NUCLEOTIDE SEQUENCE [LARGE SCALE GENOMIC DNA]</scope>
    <source>
        <strain evidence="2 3">DSM 44166</strain>
    </source>
</reference>
<protein>
    <recommendedName>
        <fullName evidence="1">DUF732 domain-containing protein</fullName>
    </recommendedName>
</protein>
<sequence length="129" mass="13319">MKETTTTMFTTRVTKSVAGTALVAGTVGLATLLSFGTANASSVDDQFVATLQQQGITVSNPQAAIKVGHKVCVALGEGTKPSAISAQLVKDNPGMSEQNSLVFVVDSVQSYCPQYMHHNADGTVTISAA</sequence>
<dbReference type="InterPro" id="IPR007969">
    <property type="entry name" value="DUF732"/>
</dbReference>
<proteinExistence type="predicted"/>
<dbReference type="EMBL" id="LQPW01000136">
    <property type="protein sequence ID" value="ORW95691.1"/>
    <property type="molecule type" value="Genomic_DNA"/>
</dbReference>
<name>A0A1X2E5L8_MYCSZ</name>
<dbReference type="Proteomes" id="UP000193317">
    <property type="component" value="Unassembled WGS sequence"/>
</dbReference>
<evidence type="ECO:0000259" key="1">
    <source>
        <dbReference type="Pfam" id="PF05305"/>
    </source>
</evidence>
<gene>
    <name evidence="2" type="ORF">AWC27_06180</name>
</gene>
<dbReference type="Pfam" id="PF05305">
    <property type="entry name" value="DUF732"/>
    <property type="match status" value="1"/>
</dbReference>
<dbReference type="AlphaFoldDB" id="A0A1X2E5L8"/>
<keyword evidence="3" id="KW-1185">Reference proteome</keyword>